<evidence type="ECO:0000256" key="2">
    <source>
        <dbReference type="SAM" id="MobiDB-lite"/>
    </source>
</evidence>
<name>A0A9P6U6J8_9FUNG</name>
<proteinExistence type="predicted"/>
<keyword evidence="4" id="KW-1185">Reference proteome</keyword>
<gene>
    <name evidence="3" type="ORF">BG011_009850</name>
</gene>
<dbReference type="OrthoDB" id="2397368at2759"/>
<organism evidence="3 4">
    <name type="scientific">Mortierella polycephala</name>
    <dbReference type="NCBI Taxonomy" id="41804"/>
    <lineage>
        <taxon>Eukaryota</taxon>
        <taxon>Fungi</taxon>
        <taxon>Fungi incertae sedis</taxon>
        <taxon>Mucoromycota</taxon>
        <taxon>Mortierellomycotina</taxon>
        <taxon>Mortierellomycetes</taxon>
        <taxon>Mortierellales</taxon>
        <taxon>Mortierellaceae</taxon>
        <taxon>Mortierella</taxon>
    </lineage>
</organism>
<protein>
    <submittedName>
        <fullName evidence="3">Uncharacterized protein</fullName>
    </submittedName>
</protein>
<keyword evidence="1" id="KW-0175">Coiled coil</keyword>
<feature type="region of interest" description="Disordered" evidence="2">
    <location>
        <begin position="426"/>
        <end position="454"/>
    </location>
</feature>
<evidence type="ECO:0000256" key="1">
    <source>
        <dbReference type="SAM" id="Coils"/>
    </source>
</evidence>
<feature type="compositionally biased region" description="Basic and acidic residues" evidence="2">
    <location>
        <begin position="17"/>
        <end position="40"/>
    </location>
</feature>
<feature type="region of interest" description="Disordered" evidence="2">
    <location>
        <begin position="302"/>
        <end position="326"/>
    </location>
</feature>
<feature type="compositionally biased region" description="Polar residues" evidence="2">
    <location>
        <begin position="342"/>
        <end position="351"/>
    </location>
</feature>
<feature type="compositionally biased region" description="Polar residues" evidence="2">
    <location>
        <begin position="1"/>
        <end position="16"/>
    </location>
</feature>
<evidence type="ECO:0000313" key="4">
    <source>
        <dbReference type="Proteomes" id="UP000726737"/>
    </source>
</evidence>
<feature type="compositionally biased region" description="Polar residues" evidence="2">
    <location>
        <begin position="427"/>
        <end position="442"/>
    </location>
</feature>
<evidence type="ECO:0000313" key="3">
    <source>
        <dbReference type="EMBL" id="KAG0262720.1"/>
    </source>
</evidence>
<accession>A0A9P6U6J8</accession>
<comment type="caution">
    <text evidence="3">The sequence shown here is derived from an EMBL/GenBank/DDBJ whole genome shotgun (WGS) entry which is preliminary data.</text>
</comment>
<feature type="region of interest" description="Disordered" evidence="2">
    <location>
        <begin position="1"/>
        <end position="59"/>
    </location>
</feature>
<dbReference type="AlphaFoldDB" id="A0A9P6U6J8"/>
<dbReference type="EMBL" id="JAAAJA010000091">
    <property type="protein sequence ID" value="KAG0262720.1"/>
    <property type="molecule type" value="Genomic_DNA"/>
</dbReference>
<sequence>MESQHSLGNPWSFQHQYEQHPQNDNDDRDSDRDGDRDLVSRRNRRRGRESNDRRHYSYASSTTIAPDAFEDDHSFCQSPHGDLDSSLDLVKQLTYEGKLAASEYSNNNSDSFSFSRNVTPDKSRIESTLLPLDFDSSPTLSPSASITMRSCATDTMDAQDAQDMTQSGAKNINSKEGDVLGHLVQKLQSEVADTRAVVSDLENRLNAAENSNKHIVEELKMLLADAEGTLVGTDDSDSGNSLVPTPKHRATMVEDSNIVYNRICHALQALISEAQSALVHTTPTTPSSSSIGRRPCIHQHGLRQPQGQQTLQLPGTTDQVHGLFTDDGEYSQGDRCGYSSCWTSRRSSVNPARTDRSSLYQSPPSASSSTTRLPPHLRSNAFSRMLWKEKQQEQYERYRRSCDRVSLELQLLLNDTMDADLYDEIPRTTSMSESNATGQPRPSQRRKAEDPRLRSAEADMLQRRYQMQVLSPRIRPRQQPLPFQRHRHERERSMRTMHSRQLSMESRSSKGRFFRDQSVGASRTQNVFMQLYRLWKQTWLRRRLMHVLTGSLEIMLILWVVLKLSEISLAWIGIQALKGGAQTWLAYIYGDRAGAGSTAKELYKKIRQDGLRMRQVGSRQRQESKAWMQDFIVSEAASGLPTTPFTASGMVWVPVRRALAHAVSGIVLAYLSDRKRYIAMKL</sequence>
<dbReference type="Proteomes" id="UP000726737">
    <property type="component" value="Unassembled WGS sequence"/>
</dbReference>
<feature type="compositionally biased region" description="Low complexity" evidence="2">
    <location>
        <begin position="302"/>
        <end position="319"/>
    </location>
</feature>
<feature type="coiled-coil region" evidence="1">
    <location>
        <begin position="184"/>
        <end position="225"/>
    </location>
</feature>
<reference evidence="3" key="1">
    <citation type="journal article" date="2020" name="Fungal Divers.">
        <title>Resolving the Mortierellaceae phylogeny through synthesis of multi-gene phylogenetics and phylogenomics.</title>
        <authorList>
            <person name="Vandepol N."/>
            <person name="Liber J."/>
            <person name="Desiro A."/>
            <person name="Na H."/>
            <person name="Kennedy M."/>
            <person name="Barry K."/>
            <person name="Grigoriev I.V."/>
            <person name="Miller A.N."/>
            <person name="O'Donnell K."/>
            <person name="Stajich J.E."/>
            <person name="Bonito G."/>
        </authorList>
    </citation>
    <scope>NUCLEOTIDE SEQUENCE</scope>
    <source>
        <strain evidence="3">KOD948</strain>
    </source>
</reference>
<feature type="region of interest" description="Disordered" evidence="2">
    <location>
        <begin position="342"/>
        <end position="377"/>
    </location>
</feature>
<feature type="compositionally biased region" description="Low complexity" evidence="2">
    <location>
        <begin position="357"/>
        <end position="374"/>
    </location>
</feature>